<feature type="transmembrane region" description="Helical" evidence="9">
    <location>
        <begin position="71"/>
        <end position="90"/>
    </location>
</feature>
<feature type="transmembrane region" description="Helical" evidence="9">
    <location>
        <begin position="133"/>
        <end position="151"/>
    </location>
</feature>
<dbReference type="Pfam" id="PF02508">
    <property type="entry name" value="Rnf-Nqr"/>
    <property type="match status" value="1"/>
</dbReference>
<comment type="function">
    <text evidence="9">Part of a membrane-bound complex that couples electron transfer with translocation of ions across the membrane.</text>
</comment>
<evidence type="ECO:0000256" key="4">
    <source>
        <dbReference type="ARBA" id="ARBA00022692"/>
    </source>
</evidence>
<keyword evidence="11" id="KW-1185">Reference proteome</keyword>
<name>A0ABM9NFZ6_9GAMM</name>
<dbReference type="InterPro" id="IPR050133">
    <property type="entry name" value="NqrDE/RnfAE_oxidrdctase"/>
</dbReference>
<dbReference type="RefSeq" id="WP_348759069.1">
    <property type="nucleotide sequence ID" value="NZ_OZ026884.1"/>
</dbReference>
<dbReference type="PANTHER" id="PTHR30335:SF0">
    <property type="entry name" value="ION-TRANSLOCATING OXIDOREDUCTASE COMPLEX SUBUNIT A"/>
    <property type="match status" value="1"/>
</dbReference>
<evidence type="ECO:0000256" key="1">
    <source>
        <dbReference type="ARBA" id="ARBA00004127"/>
    </source>
</evidence>
<keyword evidence="2 9" id="KW-0813">Transport</keyword>
<comment type="subunit">
    <text evidence="9">The complex is composed of six subunits: RnfA, RnfB, RnfC, RnfD, RnfE and RnfG.</text>
</comment>
<dbReference type="PANTHER" id="PTHR30335">
    <property type="entry name" value="INTEGRAL MEMBRANE PROTEIN OF SOXR-REDUCING COMPLEX"/>
    <property type="match status" value="1"/>
</dbReference>
<evidence type="ECO:0000256" key="6">
    <source>
        <dbReference type="ARBA" id="ARBA00022982"/>
    </source>
</evidence>
<dbReference type="EC" id="7.-.-.-" evidence="9"/>
<dbReference type="EMBL" id="OZ026884">
    <property type="protein sequence ID" value="CAL1239524.1"/>
    <property type="molecule type" value="Genomic_DNA"/>
</dbReference>
<evidence type="ECO:0000256" key="9">
    <source>
        <dbReference type="HAMAP-Rule" id="MF_00459"/>
    </source>
</evidence>
<evidence type="ECO:0000256" key="2">
    <source>
        <dbReference type="ARBA" id="ARBA00022448"/>
    </source>
</evidence>
<feature type="transmembrane region" description="Helical" evidence="9">
    <location>
        <begin position="171"/>
        <end position="191"/>
    </location>
</feature>
<dbReference type="InterPro" id="IPR011293">
    <property type="entry name" value="Ion_transpt_RnfA/RsxA"/>
</dbReference>
<keyword evidence="5 9" id="KW-1278">Translocase</keyword>
<keyword evidence="6 9" id="KW-0249">Electron transport</keyword>
<organism evidence="10 11">
    <name type="scientific">Candidatus Methylocalor cossyra</name>
    <dbReference type="NCBI Taxonomy" id="3108543"/>
    <lineage>
        <taxon>Bacteria</taxon>
        <taxon>Pseudomonadati</taxon>
        <taxon>Pseudomonadota</taxon>
        <taxon>Gammaproteobacteria</taxon>
        <taxon>Methylococcales</taxon>
        <taxon>Methylococcaceae</taxon>
        <taxon>Candidatus Methylocalor</taxon>
    </lineage>
</organism>
<evidence type="ECO:0000256" key="3">
    <source>
        <dbReference type="ARBA" id="ARBA00022519"/>
    </source>
</evidence>
<feature type="transmembrane region" description="Helical" evidence="9">
    <location>
        <begin position="38"/>
        <end position="59"/>
    </location>
</feature>
<feature type="transmembrane region" description="Helical" evidence="9">
    <location>
        <begin position="102"/>
        <end position="121"/>
    </location>
</feature>
<dbReference type="InterPro" id="IPR003667">
    <property type="entry name" value="NqrDE/RnfAE"/>
</dbReference>
<reference evidence="10 11" key="1">
    <citation type="submission" date="2024-04" db="EMBL/GenBank/DDBJ databases">
        <authorList>
            <person name="Cremers G."/>
        </authorList>
    </citation>
    <scope>NUCLEOTIDE SEQUENCE [LARGE SCALE GENOMIC DNA]</scope>
    <source>
        <strain evidence="10">MeCH1-AG</strain>
    </source>
</reference>
<accession>A0ABM9NFZ6</accession>
<evidence type="ECO:0000256" key="8">
    <source>
        <dbReference type="ARBA" id="ARBA00023136"/>
    </source>
</evidence>
<feature type="transmembrane region" description="Helical" evidence="9">
    <location>
        <begin position="6"/>
        <end position="31"/>
    </location>
</feature>
<sequence>MKDYLLTVLGASLVNNVLLVNLLGLCPLLGVSRNQDTALAMGLATTFVLTLATIGGYLLDRYLLVPLGLEYLRALVAIVVIAAVVQFTELALRHIHPLLQRVLGLFLPLITSNCAVLGVILLNAQKQRDFLEALMHGLGTALGFTLVLVLFAGLRERVEAADVPAPFRGQAIALITAGLAALAFLGFSGLAGA</sequence>
<comment type="subcellular location">
    <subcellularLocation>
        <location evidence="9">Cell inner membrane</location>
        <topology evidence="9">Multi-pass membrane protein</topology>
    </subcellularLocation>
    <subcellularLocation>
        <location evidence="1">Endomembrane system</location>
        <topology evidence="1">Multi-pass membrane protein</topology>
    </subcellularLocation>
</comment>
<dbReference type="HAMAP" id="MF_00459">
    <property type="entry name" value="RsxA_RnfA"/>
    <property type="match status" value="1"/>
</dbReference>
<dbReference type="Proteomes" id="UP001497493">
    <property type="component" value="Chromosome"/>
</dbReference>
<dbReference type="PIRSF" id="PIRSF006102">
    <property type="entry name" value="NQR_DE"/>
    <property type="match status" value="1"/>
</dbReference>
<keyword evidence="4 9" id="KW-0812">Transmembrane</keyword>
<evidence type="ECO:0000256" key="7">
    <source>
        <dbReference type="ARBA" id="ARBA00022989"/>
    </source>
</evidence>
<keyword evidence="7 9" id="KW-1133">Transmembrane helix</keyword>
<comment type="similarity">
    <text evidence="9">Belongs to the NqrDE/RnfAE family.</text>
</comment>
<proteinExistence type="inferred from homology"/>
<dbReference type="NCBIfam" id="TIGR01943">
    <property type="entry name" value="rnfA"/>
    <property type="match status" value="1"/>
</dbReference>
<evidence type="ECO:0000313" key="10">
    <source>
        <dbReference type="EMBL" id="CAL1239524.1"/>
    </source>
</evidence>
<protein>
    <recommendedName>
        <fullName evidence="9">Ion-translocating oxidoreductase complex subunit A</fullName>
        <ecNumber evidence="9">7.-.-.-</ecNumber>
    </recommendedName>
    <alternativeName>
        <fullName evidence="9">Rnf electron transport complex subunit A</fullName>
    </alternativeName>
</protein>
<gene>
    <name evidence="10" type="primary">rsxA</name>
    <name evidence="9" type="synonym">rnfA</name>
    <name evidence="10" type="ORF">MECH1_V1_0748</name>
</gene>
<keyword evidence="9" id="KW-1003">Cell membrane</keyword>
<keyword evidence="3 9" id="KW-0997">Cell inner membrane</keyword>
<dbReference type="NCBIfam" id="NF003481">
    <property type="entry name" value="PRK05151.1"/>
    <property type="match status" value="1"/>
</dbReference>
<evidence type="ECO:0000256" key="5">
    <source>
        <dbReference type="ARBA" id="ARBA00022967"/>
    </source>
</evidence>
<evidence type="ECO:0000313" key="11">
    <source>
        <dbReference type="Proteomes" id="UP001497493"/>
    </source>
</evidence>
<keyword evidence="8 9" id="KW-0472">Membrane</keyword>